<sequence length="311" mass="35172">MNIIDLHCDALMKLRDAKGTLSFANGADLNTNKERLRKGNVKVQCFAIFIEPDIPSDLQFQAALEQIDYFYREVLAKNPEMKQMTKWSDFDRLKDGQIGAMLTLEGVEAIGNDITKLHILYQLGVRSVGLTWNHANLAADGALEPRAGGLTVFGKEIVRWNNEHCILTDVSHLCERSFWDVMELAKYPIASHSNSRKLCDHPRNLSDEQARAIFRSGGMIHVVYYPDFIKAEGAPATIDDLIAHIDHFCSLGGKKQIGLGSDFDGISVFVQDLEDASMHPNLIEKLLRYFKEEDVRGFAYQNFLDHRPQDM</sequence>
<dbReference type="EMBL" id="VYKL01000005">
    <property type="protein sequence ID" value="KAA9031243.1"/>
    <property type="molecule type" value="Genomic_DNA"/>
</dbReference>
<dbReference type="CDD" id="cd01301">
    <property type="entry name" value="rDP_like"/>
    <property type="match status" value="1"/>
</dbReference>
<gene>
    <name evidence="1" type="ORF">F4V44_02035</name>
</gene>
<dbReference type="Proteomes" id="UP000326671">
    <property type="component" value="Unassembled WGS sequence"/>
</dbReference>
<dbReference type="AlphaFoldDB" id="A0A5J5I4S3"/>
<name>A0A5J5I4S3_9BACI</name>
<evidence type="ECO:0000313" key="2">
    <source>
        <dbReference type="Proteomes" id="UP000326671"/>
    </source>
</evidence>
<reference evidence="1 2" key="1">
    <citation type="submission" date="2019-09" db="EMBL/GenBank/DDBJ databases">
        <title>Whole genome sequences of isolates from the Mars Exploration Rovers.</title>
        <authorList>
            <person name="Seuylemezian A."/>
            <person name="Vaishampayan P."/>
        </authorList>
    </citation>
    <scope>NUCLEOTIDE SEQUENCE [LARGE SCALE GENOMIC DNA]</scope>
    <source>
        <strain evidence="1 2">MER_TA_151</strain>
    </source>
</reference>
<organism evidence="1 2">
    <name type="scientific">Niallia endozanthoxylica</name>
    <dbReference type="NCBI Taxonomy" id="2036016"/>
    <lineage>
        <taxon>Bacteria</taxon>
        <taxon>Bacillati</taxon>
        <taxon>Bacillota</taxon>
        <taxon>Bacilli</taxon>
        <taxon>Bacillales</taxon>
        <taxon>Bacillaceae</taxon>
        <taxon>Niallia</taxon>
    </lineage>
</organism>
<dbReference type="Gene3D" id="3.20.20.140">
    <property type="entry name" value="Metal-dependent hydrolases"/>
    <property type="match status" value="1"/>
</dbReference>
<dbReference type="PANTHER" id="PTHR10443:SF12">
    <property type="entry name" value="DIPEPTIDASE"/>
    <property type="match status" value="1"/>
</dbReference>
<dbReference type="PROSITE" id="PS51365">
    <property type="entry name" value="RENAL_DIPEPTIDASE_2"/>
    <property type="match status" value="1"/>
</dbReference>
<dbReference type="OrthoDB" id="9804920at2"/>
<dbReference type="GO" id="GO:0006508">
    <property type="term" value="P:proteolysis"/>
    <property type="evidence" value="ECO:0007669"/>
    <property type="project" value="InterPro"/>
</dbReference>
<dbReference type="RefSeq" id="WP_150438328.1">
    <property type="nucleotide sequence ID" value="NZ_VYKL01000005.1"/>
</dbReference>
<dbReference type="InterPro" id="IPR032466">
    <property type="entry name" value="Metal_Hydrolase"/>
</dbReference>
<dbReference type="SUPFAM" id="SSF51556">
    <property type="entry name" value="Metallo-dependent hydrolases"/>
    <property type="match status" value="1"/>
</dbReference>
<dbReference type="PANTHER" id="PTHR10443">
    <property type="entry name" value="MICROSOMAL DIPEPTIDASE"/>
    <property type="match status" value="1"/>
</dbReference>
<dbReference type="Pfam" id="PF01244">
    <property type="entry name" value="Peptidase_M19"/>
    <property type="match status" value="1"/>
</dbReference>
<dbReference type="GO" id="GO:0070573">
    <property type="term" value="F:metallodipeptidase activity"/>
    <property type="evidence" value="ECO:0007669"/>
    <property type="project" value="InterPro"/>
</dbReference>
<proteinExistence type="predicted"/>
<comment type="caution">
    <text evidence="1">The sequence shown here is derived from an EMBL/GenBank/DDBJ whole genome shotgun (WGS) entry which is preliminary data.</text>
</comment>
<accession>A0A5J5I4S3</accession>
<evidence type="ECO:0000313" key="1">
    <source>
        <dbReference type="EMBL" id="KAA9031243.1"/>
    </source>
</evidence>
<keyword evidence="2" id="KW-1185">Reference proteome</keyword>
<dbReference type="InterPro" id="IPR008257">
    <property type="entry name" value="Pept_M19"/>
</dbReference>
<protein>
    <submittedName>
        <fullName evidence="1">Membrane dipeptidase</fullName>
    </submittedName>
</protein>